<dbReference type="OrthoDB" id="1199048at2"/>
<dbReference type="EMBL" id="NOXX01000096">
    <property type="protein sequence ID" value="OYQ49641.1"/>
    <property type="molecule type" value="Genomic_DNA"/>
</dbReference>
<dbReference type="Pfam" id="PF19515">
    <property type="entry name" value="DUF6048"/>
    <property type="match status" value="1"/>
</dbReference>
<accession>A0A256A7N0</accession>
<keyword evidence="1" id="KW-0732">Signal</keyword>
<protein>
    <recommendedName>
        <fullName evidence="4">Outer membrane protein beta-barrel domain-containing protein</fullName>
    </recommendedName>
</protein>
<evidence type="ECO:0000256" key="1">
    <source>
        <dbReference type="SAM" id="SignalP"/>
    </source>
</evidence>
<reference evidence="2 3" key="1">
    <citation type="submission" date="2017-07" db="EMBL/GenBank/DDBJ databases">
        <title>Flavobacterium cyanobacteriorum sp. nov., isolated from cyanobacterial aggregates in a eutrophic lake.</title>
        <authorList>
            <person name="Cai H."/>
        </authorList>
    </citation>
    <scope>NUCLEOTIDE SEQUENCE [LARGE SCALE GENOMIC DNA]</scope>
    <source>
        <strain evidence="2 3">TH167</strain>
    </source>
</reference>
<sequence>MKSTLKYISSFFLLFSILGWSQTTDSLPKFKDRYGLRVGIDLHRLTRSLYDKDYQGIEFTGDFRLSKRYFAAAEIGTEKRDTREPQINATTRGQYLKIGFDYNTHQNWLQLENMVNVGLRYGFSTFSQTLNSYKIYNPNPYFGNGDFIDVNREYSGLTAHWIETVAGIKVQVFTNVFVGFSFRLNIMIQEKDPSGFENLYIPGYNRTYNDRFGVGFNYTVSYFLPLYKKDKGVSAEKKKKK</sequence>
<keyword evidence="3" id="KW-1185">Reference proteome</keyword>
<dbReference type="Proteomes" id="UP000216035">
    <property type="component" value="Unassembled WGS sequence"/>
</dbReference>
<organism evidence="2 3">
    <name type="scientific">Flavobacterium aurantiibacter</name>
    <dbReference type="NCBI Taxonomy" id="2023067"/>
    <lineage>
        <taxon>Bacteria</taxon>
        <taxon>Pseudomonadati</taxon>
        <taxon>Bacteroidota</taxon>
        <taxon>Flavobacteriia</taxon>
        <taxon>Flavobacteriales</taxon>
        <taxon>Flavobacteriaceae</taxon>
        <taxon>Flavobacterium</taxon>
    </lineage>
</organism>
<dbReference type="InterPro" id="IPR046111">
    <property type="entry name" value="DUF6048"/>
</dbReference>
<dbReference type="RefSeq" id="WP_094484983.1">
    <property type="nucleotide sequence ID" value="NZ_NOXX01000096.1"/>
</dbReference>
<proteinExistence type="predicted"/>
<feature type="signal peptide" evidence="1">
    <location>
        <begin position="1"/>
        <end position="21"/>
    </location>
</feature>
<evidence type="ECO:0000313" key="3">
    <source>
        <dbReference type="Proteomes" id="UP000216035"/>
    </source>
</evidence>
<dbReference type="AlphaFoldDB" id="A0A256A7N0"/>
<gene>
    <name evidence="2" type="ORF">CHX27_01380</name>
</gene>
<evidence type="ECO:0000313" key="2">
    <source>
        <dbReference type="EMBL" id="OYQ49641.1"/>
    </source>
</evidence>
<comment type="caution">
    <text evidence="2">The sequence shown here is derived from an EMBL/GenBank/DDBJ whole genome shotgun (WGS) entry which is preliminary data.</text>
</comment>
<feature type="chain" id="PRO_5013055842" description="Outer membrane protein beta-barrel domain-containing protein" evidence="1">
    <location>
        <begin position="22"/>
        <end position="241"/>
    </location>
</feature>
<name>A0A256A7N0_9FLAO</name>
<evidence type="ECO:0008006" key="4">
    <source>
        <dbReference type="Google" id="ProtNLM"/>
    </source>
</evidence>